<gene>
    <name evidence="1" type="ordered locus">PC1_2435</name>
</gene>
<dbReference type="KEGG" id="pct:PC1_2435"/>
<name>C6DK83_PECCP</name>
<dbReference type="STRING" id="561230.PC1_2435"/>
<dbReference type="AlphaFoldDB" id="C6DK83"/>
<organism evidence="1 2">
    <name type="scientific">Pectobacterium carotovorum subsp. carotovorum (strain PC1)</name>
    <dbReference type="NCBI Taxonomy" id="561230"/>
    <lineage>
        <taxon>Bacteria</taxon>
        <taxon>Pseudomonadati</taxon>
        <taxon>Pseudomonadota</taxon>
        <taxon>Gammaproteobacteria</taxon>
        <taxon>Enterobacterales</taxon>
        <taxon>Pectobacteriaceae</taxon>
        <taxon>Pectobacterium</taxon>
    </lineage>
</organism>
<protein>
    <submittedName>
        <fullName evidence="1">Uncharacterized protein</fullName>
    </submittedName>
</protein>
<dbReference type="HOGENOM" id="CLU_3404732_0_0_6"/>
<evidence type="ECO:0000313" key="1">
    <source>
        <dbReference type="EMBL" id="ACT13466.1"/>
    </source>
</evidence>
<dbReference type="Proteomes" id="UP000002736">
    <property type="component" value="Chromosome"/>
</dbReference>
<proteinExistence type="predicted"/>
<reference evidence="1 2" key="1">
    <citation type="submission" date="2009-07" db="EMBL/GenBank/DDBJ databases">
        <title>Complete sequence of Pectobacterium carotovorum subsp. carotovorum PC1.</title>
        <authorList>
            <consortium name="US DOE Joint Genome Institute"/>
            <person name="Lucas S."/>
            <person name="Copeland A."/>
            <person name="Lapidus A."/>
            <person name="Glavina del Rio T."/>
            <person name="Tice H."/>
            <person name="Bruce D."/>
            <person name="Goodwin L."/>
            <person name="Pitluck S."/>
            <person name="Munk A.C."/>
            <person name="Brettin T."/>
            <person name="Detter J.C."/>
            <person name="Han C."/>
            <person name="Tapia R."/>
            <person name="Larimer F."/>
            <person name="Land M."/>
            <person name="Hauser L."/>
            <person name="Kyrpides N."/>
            <person name="Mikhailova N."/>
            <person name="Balakrishnan V."/>
            <person name="Glasner J."/>
            <person name="Perna N.T."/>
        </authorList>
    </citation>
    <scope>NUCLEOTIDE SEQUENCE [LARGE SCALE GENOMIC DNA]</scope>
    <source>
        <strain evidence="1 2">PC1</strain>
    </source>
</reference>
<accession>C6DK83</accession>
<sequence length="30" mass="3438">MDMLFLSHPLLAIIFIAAKVIELTDMLQLH</sequence>
<dbReference type="EMBL" id="CP001657">
    <property type="protein sequence ID" value="ACT13466.1"/>
    <property type="molecule type" value="Genomic_DNA"/>
</dbReference>
<evidence type="ECO:0000313" key="2">
    <source>
        <dbReference type="Proteomes" id="UP000002736"/>
    </source>
</evidence>